<dbReference type="GO" id="GO:0007596">
    <property type="term" value="P:blood coagulation"/>
    <property type="evidence" value="ECO:0007669"/>
    <property type="project" value="UniProtKB-KW"/>
</dbReference>
<keyword evidence="5" id="KW-0356">Hemostasis</keyword>
<evidence type="ECO:0000256" key="13">
    <source>
        <dbReference type="ARBA" id="ARBA00023180"/>
    </source>
</evidence>
<dbReference type="PANTHER" id="PTHR24232">
    <property type="entry name" value="G-PROTEIN COUPLED RECEPTOR"/>
    <property type="match status" value="1"/>
</dbReference>
<feature type="compositionally biased region" description="Polar residues" evidence="18">
    <location>
        <begin position="383"/>
        <end position="402"/>
    </location>
</feature>
<name>A0AAD7SN86_9TELE</name>
<comment type="similarity">
    <text evidence="17">Belongs to the G-protein coupled receptor 1 family.</text>
</comment>
<feature type="transmembrane region" description="Helical" evidence="19">
    <location>
        <begin position="336"/>
        <end position="359"/>
    </location>
</feature>
<feature type="transmembrane region" description="Helical" evidence="19">
    <location>
        <begin position="127"/>
        <end position="144"/>
    </location>
</feature>
<evidence type="ECO:0000256" key="11">
    <source>
        <dbReference type="ARBA" id="ARBA00023157"/>
    </source>
</evidence>
<dbReference type="GO" id="GO:0005886">
    <property type="term" value="C:plasma membrane"/>
    <property type="evidence" value="ECO:0007669"/>
    <property type="project" value="UniProtKB-SubCell"/>
</dbReference>
<evidence type="ECO:0000313" key="22">
    <source>
        <dbReference type="EMBL" id="KAJ8405649.1"/>
    </source>
</evidence>
<evidence type="ECO:0000256" key="9">
    <source>
        <dbReference type="ARBA" id="ARBA00023084"/>
    </source>
</evidence>
<gene>
    <name evidence="22" type="ORF">AAFF_G00316290</name>
</gene>
<evidence type="ECO:0000256" key="2">
    <source>
        <dbReference type="ARBA" id="ARBA00019705"/>
    </source>
</evidence>
<dbReference type="GO" id="GO:0015057">
    <property type="term" value="F:thrombin-activated receptor activity"/>
    <property type="evidence" value="ECO:0007669"/>
    <property type="project" value="InterPro"/>
</dbReference>
<feature type="chain" id="PRO_5042144249" description="Proteinase-activated receptor 1" evidence="20">
    <location>
        <begin position="20"/>
        <end position="410"/>
    </location>
</feature>
<evidence type="ECO:0000256" key="18">
    <source>
        <dbReference type="SAM" id="MobiDB-lite"/>
    </source>
</evidence>
<feature type="transmembrane region" description="Helical" evidence="19">
    <location>
        <begin position="206"/>
        <end position="226"/>
    </location>
</feature>
<keyword evidence="14 17" id="KW-0807">Transducer</keyword>
<dbReference type="PRINTS" id="PR00908">
    <property type="entry name" value="THROMBINR"/>
</dbReference>
<evidence type="ECO:0000256" key="14">
    <source>
        <dbReference type="ARBA" id="ARBA00023224"/>
    </source>
</evidence>
<dbReference type="AlphaFoldDB" id="A0AAD7SN86"/>
<evidence type="ECO:0000256" key="12">
    <source>
        <dbReference type="ARBA" id="ARBA00023170"/>
    </source>
</evidence>
<keyword evidence="6 20" id="KW-0732">Signal</keyword>
<accession>A0AAD7SN86</accession>
<dbReference type="PANTHER" id="PTHR24232:SF20">
    <property type="entry name" value="PROTEINASE-ACTIVATED RECEPTOR 1"/>
    <property type="match status" value="1"/>
</dbReference>
<dbReference type="PROSITE" id="PS50262">
    <property type="entry name" value="G_PROTEIN_RECEP_F1_2"/>
    <property type="match status" value="1"/>
</dbReference>
<dbReference type="EMBL" id="JAINUG010000047">
    <property type="protein sequence ID" value="KAJ8405649.1"/>
    <property type="molecule type" value="Genomic_DNA"/>
</dbReference>
<dbReference type="InterPro" id="IPR000935">
    <property type="entry name" value="Thrmbn_rcpt"/>
</dbReference>
<evidence type="ECO:0000256" key="8">
    <source>
        <dbReference type="ARBA" id="ARBA00023040"/>
    </source>
</evidence>
<feature type="signal peptide" evidence="20">
    <location>
        <begin position="1"/>
        <end position="19"/>
    </location>
</feature>
<reference evidence="22" key="1">
    <citation type="journal article" date="2023" name="Science">
        <title>Genome structures resolve the early diversification of teleost fishes.</title>
        <authorList>
            <person name="Parey E."/>
            <person name="Louis A."/>
            <person name="Montfort J."/>
            <person name="Bouchez O."/>
            <person name="Roques C."/>
            <person name="Iampietro C."/>
            <person name="Lluch J."/>
            <person name="Castinel A."/>
            <person name="Donnadieu C."/>
            <person name="Desvignes T."/>
            <person name="Floi Bucao C."/>
            <person name="Jouanno E."/>
            <person name="Wen M."/>
            <person name="Mejri S."/>
            <person name="Dirks R."/>
            <person name="Jansen H."/>
            <person name="Henkel C."/>
            <person name="Chen W.J."/>
            <person name="Zahm M."/>
            <person name="Cabau C."/>
            <person name="Klopp C."/>
            <person name="Thompson A.W."/>
            <person name="Robinson-Rechavi M."/>
            <person name="Braasch I."/>
            <person name="Lecointre G."/>
            <person name="Bobe J."/>
            <person name="Postlethwait J.H."/>
            <person name="Berthelot C."/>
            <person name="Roest Crollius H."/>
            <person name="Guiguen Y."/>
        </authorList>
    </citation>
    <scope>NUCLEOTIDE SEQUENCE</scope>
    <source>
        <strain evidence="22">NC1722</strain>
    </source>
</reference>
<dbReference type="InterPro" id="IPR017452">
    <property type="entry name" value="GPCR_Rhodpsn_7TM"/>
</dbReference>
<dbReference type="Pfam" id="PF00001">
    <property type="entry name" value="7tm_1"/>
    <property type="match status" value="1"/>
</dbReference>
<evidence type="ECO:0000256" key="3">
    <source>
        <dbReference type="ARBA" id="ARBA00022475"/>
    </source>
</evidence>
<feature type="transmembrane region" description="Helical" evidence="19">
    <location>
        <begin position="298"/>
        <end position="324"/>
    </location>
</feature>
<dbReference type="InterPro" id="IPR000276">
    <property type="entry name" value="GPCR_Rhodpsn"/>
</dbReference>
<evidence type="ECO:0000256" key="4">
    <source>
        <dbReference type="ARBA" id="ARBA00022692"/>
    </source>
</evidence>
<feature type="transmembrane region" description="Helical" evidence="19">
    <location>
        <begin position="253"/>
        <end position="277"/>
    </location>
</feature>
<keyword evidence="12 17" id="KW-0675">Receptor</keyword>
<dbReference type="FunFam" id="1.20.1070.10:FF:000040">
    <property type="entry name" value="Coagulation factor 2 (thrombin) receptor"/>
    <property type="match status" value="1"/>
</dbReference>
<keyword evidence="4 17" id="KW-0812">Transmembrane</keyword>
<dbReference type="SUPFAM" id="SSF81321">
    <property type="entry name" value="Family A G protein-coupled receptor-like"/>
    <property type="match status" value="1"/>
</dbReference>
<proteinExistence type="inferred from homology"/>
<keyword evidence="10 19" id="KW-0472">Membrane</keyword>
<keyword evidence="7 19" id="KW-1133">Transmembrane helix</keyword>
<feature type="transmembrane region" description="Helical" evidence="19">
    <location>
        <begin position="90"/>
        <end position="115"/>
    </location>
</feature>
<protein>
    <recommendedName>
        <fullName evidence="2">Proteinase-activated receptor 1</fullName>
    </recommendedName>
    <alternativeName>
        <fullName evidence="15">Thrombin receptor</fullName>
    </alternativeName>
</protein>
<evidence type="ECO:0000256" key="10">
    <source>
        <dbReference type="ARBA" id="ARBA00023136"/>
    </source>
</evidence>
<dbReference type="CDD" id="cd15369">
    <property type="entry name" value="7tmA_PAR1"/>
    <property type="match status" value="1"/>
</dbReference>
<keyword evidence="8 17" id="KW-0297">G-protein coupled receptor</keyword>
<feature type="domain" description="G-protein coupled receptors family 1 profile" evidence="21">
    <location>
        <begin position="106"/>
        <end position="357"/>
    </location>
</feature>
<keyword evidence="9" id="KW-0094">Blood coagulation</keyword>
<dbReference type="PRINTS" id="PR01428">
    <property type="entry name" value="PROTEASEAR"/>
</dbReference>
<feature type="region of interest" description="Disordered" evidence="18">
    <location>
        <begin position="383"/>
        <end position="410"/>
    </location>
</feature>
<evidence type="ECO:0000256" key="1">
    <source>
        <dbReference type="ARBA" id="ARBA00004651"/>
    </source>
</evidence>
<keyword evidence="11 16" id="KW-1015">Disulfide bond</keyword>
<evidence type="ECO:0000256" key="20">
    <source>
        <dbReference type="SAM" id="SignalP"/>
    </source>
</evidence>
<dbReference type="GO" id="GO:0035025">
    <property type="term" value="P:positive regulation of Rho protein signal transduction"/>
    <property type="evidence" value="ECO:0007669"/>
    <property type="project" value="TreeGrafter"/>
</dbReference>
<keyword evidence="3" id="KW-1003">Cell membrane</keyword>
<evidence type="ECO:0000256" key="7">
    <source>
        <dbReference type="ARBA" id="ARBA00022989"/>
    </source>
</evidence>
<evidence type="ECO:0000259" key="21">
    <source>
        <dbReference type="PROSITE" id="PS50262"/>
    </source>
</evidence>
<evidence type="ECO:0000313" key="23">
    <source>
        <dbReference type="Proteomes" id="UP001221898"/>
    </source>
</evidence>
<dbReference type="InterPro" id="IPR003912">
    <property type="entry name" value="Protea_act_rcpt"/>
</dbReference>
<feature type="transmembrane region" description="Helical" evidence="19">
    <location>
        <begin position="164"/>
        <end position="185"/>
    </location>
</feature>
<dbReference type="GO" id="GO:0030194">
    <property type="term" value="P:positive regulation of blood coagulation"/>
    <property type="evidence" value="ECO:0007669"/>
    <property type="project" value="TreeGrafter"/>
</dbReference>
<dbReference type="Proteomes" id="UP001221898">
    <property type="component" value="Unassembled WGS sequence"/>
</dbReference>
<evidence type="ECO:0000256" key="6">
    <source>
        <dbReference type="ARBA" id="ARBA00022729"/>
    </source>
</evidence>
<evidence type="ECO:0000256" key="15">
    <source>
        <dbReference type="ARBA" id="ARBA00031780"/>
    </source>
</evidence>
<dbReference type="GO" id="GO:0007200">
    <property type="term" value="P:phospholipase C-activating G protein-coupled receptor signaling pathway"/>
    <property type="evidence" value="ECO:0007669"/>
    <property type="project" value="TreeGrafter"/>
</dbReference>
<comment type="subcellular location">
    <subcellularLocation>
        <location evidence="1">Cell membrane</location>
        <topology evidence="1">Multi-pass membrane protein</topology>
    </subcellularLocation>
</comment>
<organism evidence="22 23">
    <name type="scientific">Aldrovandia affinis</name>
    <dbReference type="NCBI Taxonomy" id="143900"/>
    <lineage>
        <taxon>Eukaryota</taxon>
        <taxon>Metazoa</taxon>
        <taxon>Chordata</taxon>
        <taxon>Craniata</taxon>
        <taxon>Vertebrata</taxon>
        <taxon>Euteleostomi</taxon>
        <taxon>Actinopterygii</taxon>
        <taxon>Neopterygii</taxon>
        <taxon>Teleostei</taxon>
        <taxon>Notacanthiformes</taxon>
        <taxon>Halosauridae</taxon>
        <taxon>Aldrovandia</taxon>
    </lineage>
</organism>
<comment type="caution">
    <text evidence="22">The sequence shown here is derived from an EMBL/GenBank/DDBJ whole genome shotgun (WGS) entry which is preliminary data.</text>
</comment>
<evidence type="ECO:0000256" key="19">
    <source>
        <dbReference type="SAM" id="Phobius"/>
    </source>
</evidence>
<dbReference type="Gene3D" id="1.20.1070.10">
    <property type="entry name" value="Rhodopsin 7-helix transmembrane proteins"/>
    <property type="match status" value="1"/>
</dbReference>
<feature type="disulfide bond" evidence="16">
    <location>
        <begin position="162"/>
        <end position="241"/>
    </location>
</feature>
<evidence type="ECO:0000256" key="17">
    <source>
        <dbReference type="RuleBase" id="RU000688"/>
    </source>
</evidence>
<sequence>MIFKAITVLALLGLYTTAATPFNDSASVRTFSGFFRMVTDEPIDYLDVQEGSGSGLNSDSAKDHKSPVVKKHYYISKEASQYLTGSLVTAFIPTMYILIFIISVPLNTVAIFMFVRKIRPKKPAAIYMLNLAVADLLFVLLLPFKISYHLNGSNWVFGSGMCRIVTSAFYCNMYCSILLMMCISVDRFLAVVYPIESLSWRSQHNAMAVCGAMWLLAIAGVMPILMSEQVAYLPDLGISTCHDVLDVNKLRGYYLYFFPIFSSVFFFIPLIFTTVCYMRIIQALGAVSVANPAKKTRAVYMAAIVLAVFVVCFTPTNIILLAHYVQVAHKHSDSSYAAYLLSMCIGTVSCCLDPVIYYFGSSQCQKQVAAVLRCRATPEMERSTQLSSTRTSKMESYQSDLGSQYKKLVA</sequence>
<evidence type="ECO:0000256" key="16">
    <source>
        <dbReference type="PIRSR" id="PIRSR603912-52"/>
    </source>
</evidence>
<keyword evidence="13" id="KW-0325">Glycoprotein</keyword>
<dbReference type="PRINTS" id="PR00237">
    <property type="entry name" value="GPCRRHODOPSN"/>
</dbReference>
<keyword evidence="23" id="KW-1185">Reference proteome</keyword>
<evidence type="ECO:0000256" key="5">
    <source>
        <dbReference type="ARBA" id="ARBA00022696"/>
    </source>
</evidence>
<dbReference type="PROSITE" id="PS00237">
    <property type="entry name" value="G_PROTEIN_RECEP_F1_1"/>
    <property type="match status" value="1"/>
</dbReference>